<organism evidence="2 3">
    <name type="scientific">Amorphus orientalis</name>
    <dbReference type="NCBI Taxonomy" id="649198"/>
    <lineage>
        <taxon>Bacteria</taxon>
        <taxon>Pseudomonadati</taxon>
        <taxon>Pseudomonadota</taxon>
        <taxon>Alphaproteobacteria</taxon>
        <taxon>Hyphomicrobiales</taxon>
        <taxon>Amorphaceae</taxon>
        <taxon>Amorphus</taxon>
    </lineage>
</organism>
<evidence type="ECO:0000256" key="1">
    <source>
        <dbReference type="SAM" id="Phobius"/>
    </source>
</evidence>
<sequence>MSQNLRKLIGTITMAVFVIVYALFAMLIGATMFAQSATWAQTIYYAIAGLVWVIPAGLLIRWMARPDPS</sequence>
<proteinExistence type="predicted"/>
<dbReference type="EMBL" id="JAUSUL010000002">
    <property type="protein sequence ID" value="MDQ0316032.1"/>
    <property type="molecule type" value="Genomic_DNA"/>
</dbReference>
<keyword evidence="1" id="KW-0472">Membrane</keyword>
<dbReference type="InterPro" id="IPR021265">
    <property type="entry name" value="DUF2842"/>
</dbReference>
<comment type="caution">
    <text evidence="2">The sequence shown here is derived from an EMBL/GenBank/DDBJ whole genome shotgun (WGS) entry which is preliminary data.</text>
</comment>
<feature type="transmembrane region" description="Helical" evidence="1">
    <location>
        <begin position="43"/>
        <end position="64"/>
    </location>
</feature>
<name>A0AAE4ATC7_9HYPH</name>
<reference evidence="2" key="1">
    <citation type="submission" date="2023-07" db="EMBL/GenBank/DDBJ databases">
        <title>Genomic Encyclopedia of Type Strains, Phase IV (KMG-IV): sequencing the most valuable type-strain genomes for metagenomic binning, comparative biology and taxonomic classification.</title>
        <authorList>
            <person name="Goeker M."/>
        </authorList>
    </citation>
    <scope>NUCLEOTIDE SEQUENCE</scope>
    <source>
        <strain evidence="2">DSM 21202</strain>
    </source>
</reference>
<keyword evidence="3" id="KW-1185">Reference proteome</keyword>
<keyword evidence="1" id="KW-1133">Transmembrane helix</keyword>
<dbReference type="RefSeq" id="WP_306885858.1">
    <property type="nucleotide sequence ID" value="NZ_JAUSUL010000002.1"/>
</dbReference>
<dbReference type="AlphaFoldDB" id="A0AAE4ATC7"/>
<gene>
    <name evidence="2" type="ORF">J2S73_002489</name>
</gene>
<keyword evidence="1" id="KW-0812">Transmembrane</keyword>
<evidence type="ECO:0000313" key="3">
    <source>
        <dbReference type="Proteomes" id="UP001229244"/>
    </source>
</evidence>
<feature type="transmembrane region" description="Helical" evidence="1">
    <location>
        <begin position="12"/>
        <end position="37"/>
    </location>
</feature>
<dbReference type="Proteomes" id="UP001229244">
    <property type="component" value="Unassembled WGS sequence"/>
</dbReference>
<evidence type="ECO:0000313" key="2">
    <source>
        <dbReference type="EMBL" id="MDQ0316032.1"/>
    </source>
</evidence>
<accession>A0AAE4ATC7</accession>
<dbReference type="Pfam" id="PF11003">
    <property type="entry name" value="DUF2842"/>
    <property type="match status" value="1"/>
</dbReference>
<protein>
    <submittedName>
        <fullName evidence="2">Magnesium-transporting ATPase (P-type)</fullName>
    </submittedName>
</protein>